<proteinExistence type="predicted"/>
<keyword evidence="4" id="KW-1185">Reference proteome</keyword>
<dbReference type="PROSITE" id="PS51257">
    <property type="entry name" value="PROKAR_LIPOPROTEIN"/>
    <property type="match status" value="1"/>
</dbReference>
<feature type="signal peptide" evidence="2">
    <location>
        <begin position="1"/>
        <end position="22"/>
    </location>
</feature>
<evidence type="ECO:0008006" key="5">
    <source>
        <dbReference type="Google" id="ProtNLM"/>
    </source>
</evidence>
<dbReference type="EMBL" id="QNUF01000020">
    <property type="protein sequence ID" value="REC73795.1"/>
    <property type="molecule type" value="Genomic_DNA"/>
</dbReference>
<gene>
    <name evidence="3" type="ORF">DRF57_15770</name>
</gene>
<feature type="region of interest" description="Disordered" evidence="1">
    <location>
        <begin position="45"/>
        <end position="90"/>
    </location>
</feature>
<accession>A0ABX9IHI8</accession>
<evidence type="ECO:0000313" key="4">
    <source>
        <dbReference type="Proteomes" id="UP000256491"/>
    </source>
</evidence>
<comment type="caution">
    <text evidence="3">The sequence shown here is derived from an EMBL/GenBank/DDBJ whole genome shotgun (WGS) entry which is preliminary data.</text>
</comment>
<name>A0ABX9IHI8_9FLAO</name>
<feature type="chain" id="PRO_5045934607" description="Lipoprotein" evidence="2">
    <location>
        <begin position="23"/>
        <end position="90"/>
    </location>
</feature>
<evidence type="ECO:0000256" key="2">
    <source>
        <dbReference type="SAM" id="SignalP"/>
    </source>
</evidence>
<organism evidence="3 4">
    <name type="scientific">Chryseobacterium rhizosphaerae</name>
    <dbReference type="NCBI Taxonomy" id="395937"/>
    <lineage>
        <taxon>Bacteria</taxon>
        <taxon>Pseudomonadati</taxon>
        <taxon>Bacteroidota</taxon>
        <taxon>Flavobacteriia</taxon>
        <taxon>Flavobacteriales</taxon>
        <taxon>Weeksellaceae</taxon>
        <taxon>Chryseobacterium group</taxon>
        <taxon>Chryseobacterium</taxon>
    </lineage>
</organism>
<evidence type="ECO:0000313" key="3">
    <source>
        <dbReference type="EMBL" id="REC73795.1"/>
    </source>
</evidence>
<dbReference type="RefSeq" id="WP_115919558.1">
    <property type="nucleotide sequence ID" value="NZ_BJYH01000017.1"/>
</dbReference>
<protein>
    <recommendedName>
        <fullName evidence="5">Lipoprotein</fullName>
    </recommendedName>
</protein>
<keyword evidence="2" id="KW-0732">Signal</keyword>
<sequence>MKIKTIKIALASILFLSVVSCVREDDEINSKKEEMTLSNKEIIKKKSTAKNINPTEQLESDSLKAQSDGAAINQQETDTVDPTKPKDKPW</sequence>
<feature type="compositionally biased region" description="Basic and acidic residues" evidence="1">
    <location>
        <begin position="81"/>
        <end position="90"/>
    </location>
</feature>
<evidence type="ECO:0000256" key="1">
    <source>
        <dbReference type="SAM" id="MobiDB-lite"/>
    </source>
</evidence>
<reference evidence="3 4" key="1">
    <citation type="journal article" date="2010" name="Syst. Appl. Microbiol.">
        <title>Four new species of Chryseobacterium from the rhizosphere of coastal sand dune plants, Chryseobacterium elymi sp. nov., Chryseobacterium hagamense sp. nov., Chryseobacterium lathyri sp. nov. and Chryseobacterium rhizosphaerae sp. nov.</title>
        <authorList>
            <person name="Cho S.H."/>
            <person name="Lee K.S."/>
            <person name="Shin D.S."/>
            <person name="Han J.H."/>
            <person name="Park K.S."/>
            <person name="Lee C.H."/>
            <person name="Park K.H."/>
            <person name="Kim S.B."/>
        </authorList>
    </citation>
    <scope>NUCLEOTIDE SEQUENCE [LARGE SCALE GENOMIC DNA]</scope>
    <source>
        <strain evidence="3 4">KCTC 22548</strain>
    </source>
</reference>
<dbReference type="Proteomes" id="UP000256491">
    <property type="component" value="Unassembled WGS sequence"/>
</dbReference>